<reference evidence="2 3" key="1">
    <citation type="submission" date="2024-01" db="EMBL/GenBank/DDBJ databases">
        <title>Complete genome of Cladobotryum mycophilum ATHUM6906.</title>
        <authorList>
            <person name="Christinaki A.C."/>
            <person name="Myridakis A.I."/>
            <person name="Kouvelis V.N."/>
        </authorList>
    </citation>
    <scope>NUCLEOTIDE SEQUENCE [LARGE SCALE GENOMIC DNA]</scope>
    <source>
        <strain evidence="2 3">ATHUM6906</strain>
    </source>
</reference>
<protein>
    <submittedName>
        <fullName evidence="2">Uncharacterized protein</fullName>
    </submittedName>
</protein>
<dbReference type="EMBL" id="JAVFKD010000010">
    <property type="protein sequence ID" value="KAK5994622.1"/>
    <property type="molecule type" value="Genomic_DNA"/>
</dbReference>
<feature type="compositionally biased region" description="Basic and acidic residues" evidence="1">
    <location>
        <begin position="1"/>
        <end position="14"/>
    </location>
</feature>
<accession>A0ABR0SRR5</accession>
<gene>
    <name evidence="2" type="ORF">PT974_05103</name>
</gene>
<evidence type="ECO:0000313" key="3">
    <source>
        <dbReference type="Proteomes" id="UP001338125"/>
    </source>
</evidence>
<feature type="compositionally biased region" description="Basic and acidic residues" evidence="1">
    <location>
        <begin position="20"/>
        <end position="31"/>
    </location>
</feature>
<evidence type="ECO:0000256" key="1">
    <source>
        <dbReference type="SAM" id="MobiDB-lite"/>
    </source>
</evidence>
<proteinExistence type="predicted"/>
<dbReference type="Proteomes" id="UP001338125">
    <property type="component" value="Unassembled WGS sequence"/>
</dbReference>
<name>A0ABR0SRR5_9HYPO</name>
<sequence length="133" mass="15179">MSSVFRPDHPDEFHSPGWDDDAKRPIVDGKYNDPATGELRSATGYIYAGPPAVDMVIMNLHESSNTHIFRAQRSFPVEKLLFQIMRVVHDRELEIDSINATAYAIRIVLAHELTSEEFAEVYQEMANGMWQRA</sequence>
<feature type="region of interest" description="Disordered" evidence="1">
    <location>
        <begin position="1"/>
        <end position="35"/>
    </location>
</feature>
<keyword evidence="3" id="KW-1185">Reference proteome</keyword>
<evidence type="ECO:0000313" key="2">
    <source>
        <dbReference type="EMBL" id="KAK5994622.1"/>
    </source>
</evidence>
<comment type="caution">
    <text evidence="2">The sequence shown here is derived from an EMBL/GenBank/DDBJ whole genome shotgun (WGS) entry which is preliminary data.</text>
</comment>
<organism evidence="2 3">
    <name type="scientific">Cladobotryum mycophilum</name>
    <dbReference type="NCBI Taxonomy" id="491253"/>
    <lineage>
        <taxon>Eukaryota</taxon>
        <taxon>Fungi</taxon>
        <taxon>Dikarya</taxon>
        <taxon>Ascomycota</taxon>
        <taxon>Pezizomycotina</taxon>
        <taxon>Sordariomycetes</taxon>
        <taxon>Hypocreomycetidae</taxon>
        <taxon>Hypocreales</taxon>
        <taxon>Hypocreaceae</taxon>
        <taxon>Cladobotryum</taxon>
    </lineage>
</organism>